<dbReference type="InterPro" id="IPR051402">
    <property type="entry name" value="KPR-Related"/>
</dbReference>
<evidence type="ECO:0000256" key="4">
    <source>
        <dbReference type="RuleBase" id="RU362068"/>
    </source>
</evidence>
<keyword evidence="2 4" id="KW-0521">NADP</keyword>
<dbReference type="GO" id="GO:0015940">
    <property type="term" value="P:pantothenate biosynthetic process"/>
    <property type="evidence" value="ECO:0007669"/>
    <property type="project" value="InterPro"/>
</dbReference>
<dbReference type="InterPro" id="IPR036291">
    <property type="entry name" value="NAD(P)-bd_dom_sf"/>
</dbReference>
<dbReference type="InterPro" id="IPR008927">
    <property type="entry name" value="6-PGluconate_DH-like_C_sf"/>
</dbReference>
<evidence type="ECO:0000313" key="7">
    <source>
        <dbReference type="EMBL" id="KAG8624695.1"/>
    </source>
</evidence>
<evidence type="ECO:0000259" key="5">
    <source>
        <dbReference type="Pfam" id="PF02558"/>
    </source>
</evidence>
<dbReference type="NCBIfam" id="TIGR00745">
    <property type="entry name" value="apbA_panE"/>
    <property type="match status" value="1"/>
</dbReference>
<dbReference type="Pfam" id="PF08546">
    <property type="entry name" value="ApbA_C"/>
    <property type="match status" value="1"/>
</dbReference>
<dbReference type="PANTHER" id="PTHR21708">
    <property type="entry name" value="PROBABLE 2-DEHYDROPANTOATE 2-REDUCTASE"/>
    <property type="match status" value="1"/>
</dbReference>
<keyword evidence="8" id="KW-1185">Reference proteome</keyword>
<dbReference type="OrthoDB" id="3609at2759"/>
<protein>
    <recommendedName>
        <fullName evidence="4">2-dehydropantoate 2-reductase</fullName>
        <ecNumber evidence="4">1.1.1.169</ecNumber>
    </recommendedName>
    <alternativeName>
        <fullName evidence="4">Ketopantoate reductase</fullName>
    </alternativeName>
</protein>
<evidence type="ECO:0000256" key="1">
    <source>
        <dbReference type="ARBA" id="ARBA00007870"/>
    </source>
</evidence>
<dbReference type="Proteomes" id="UP000809789">
    <property type="component" value="Unassembled WGS sequence"/>
</dbReference>
<dbReference type="PANTHER" id="PTHR21708:SF30">
    <property type="entry name" value="2-DEHYDROPANTOATE 2-REDUCTASE-RELATED"/>
    <property type="match status" value="1"/>
</dbReference>
<dbReference type="AlphaFoldDB" id="A0A8K0KWQ7"/>
<dbReference type="GO" id="GO:0005737">
    <property type="term" value="C:cytoplasm"/>
    <property type="evidence" value="ECO:0007669"/>
    <property type="project" value="TreeGrafter"/>
</dbReference>
<dbReference type="InterPro" id="IPR013328">
    <property type="entry name" value="6PGD_dom2"/>
</dbReference>
<evidence type="ECO:0000313" key="8">
    <source>
        <dbReference type="Proteomes" id="UP000809789"/>
    </source>
</evidence>
<evidence type="ECO:0000259" key="6">
    <source>
        <dbReference type="Pfam" id="PF08546"/>
    </source>
</evidence>
<dbReference type="GO" id="GO:0008677">
    <property type="term" value="F:2-dehydropantoate 2-reductase activity"/>
    <property type="evidence" value="ECO:0007669"/>
    <property type="project" value="UniProtKB-EC"/>
</dbReference>
<evidence type="ECO:0000256" key="2">
    <source>
        <dbReference type="ARBA" id="ARBA00022857"/>
    </source>
</evidence>
<dbReference type="Pfam" id="PF02558">
    <property type="entry name" value="ApbA"/>
    <property type="match status" value="1"/>
</dbReference>
<proteinExistence type="inferred from homology"/>
<dbReference type="EMBL" id="JAESVG020000009">
    <property type="protein sequence ID" value="KAG8624695.1"/>
    <property type="molecule type" value="Genomic_DNA"/>
</dbReference>
<evidence type="ECO:0000256" key="3">
    <source>
        <dbReference type="ARBA" id="ARBA00023002"/>
    </source>
</evidence>
<gene>
    <name evidence="7" type="ORF">KVT40_007762</name>
</gene>
<dbReference type="InterPro" id="IPR013752">
    <property type="entry name" value="KPA_reductase"/>
</dbReference>
<dbReference type="Gene3D" id="1.10.1040.10">
    <property type="entry name" value="N-(1-d-carboxylethyl)-l-norvaline Dehydrogenase, domain 2"/>
    <property type="match status" value="1"/>
</dbReference>
<comment type="catalytic activity">
    <reaction evidence="4">
        <text>(R)-pantoate + NADP(+) = 2-dehydropantoate + NADPH + H(+)</text>
        <dbReference type="Rhea" id="RHEA:16233"/>
        <dbReference type="ChEBI" id="CHEBI:11561"/>
        <dbReference type="ChEBI" id="CHEBI:15378"/>
        <dbReference type="ChEBI" id="CHEBI:15980"/>
        <dbReference type="ChEBI" id="CHEBI:57783"/>
        <dbReference type="ChEBI" id="CHEBI:58349"/>
        <dbReference type="EC" id="1.1.1.169"/>
    </reaction>
</comment>
<dbReference type="EC" id="1.1.1.169" evidence="4"/>
<comment type="caution">
    <text evidence="7">The sequence shown here is derived from an EMBL/GenBank/DDBJ whole genome shotgun (WGS) entry which is preliminary data.</text>
</comment>
<dbReference type="Gene3D" id="3.40.50.720">
    <property type="entry name" value="NAD(P)-binding Rossmann-like Domain"/>
    <property type="match status" value="1"/>
</dbReference>
<feature type="domain" description="Ketopantoate reductase N-terminal" evidence="5">
    <location>
        <begin position="9"/>
        <end position="166"/>
    </location>
</feature>
<comment type="function">
    <text evidence="4">Catalyzes the NADPH-dependent reduction of ketopantoate into pantoic acid.</text>
</comment>
<dbReference type="SUPFAM" id="SSF48179">
    <property type="entry name" value="6-phosphogluconate dehydrogenase C-terminal domain-like"/>
    <property type="match status" value="1"/>
</dbReference>
<name>A0A8K0KWQ7_9PEZI</name>
<keyword evidence="3 4" id="KW-0560">Oxidoreductase</keyword>
<feature type="domain" description="Ketopantoate reductase C-terminal" evidence="6">
    <location>
        <begin position="197"/>
        <end position="324"/>
    </location>
</feature>
<dbReference type="InterPro" id="IPR003710">
    <property type="entry name" value="ApbA"/>
</dbReference>
<comment type="similarity">
    <text evidence="1 4">Belongs to the ketopantoate reductase family.</text>
</comment>
<dbReference type="FunFam" id="1.10.1040.10:FF:000017">
    <property type="entry name" value="2-dehydropantoate 2-reductase"/>
    <property type="match status" value="1"/>
</dbReference>
<organism evidence="7 8">
    <name type="scientific">Elsinoe batatas</name>
    <dbReference type="NCBI Taxonomy" id="2601811"/>
    <lineage>
        <taxon>Eukaryota</taxon>
        <taxon>Fungi</taxon>
        <taxon>Dikarya</taxon>
        <taxon>Ascomycota</taxon>
        <taxon>Pezizomycotina</taxon>
        <taxon>Dothideomycetes</taxon>
        <taxon>Dothideomycetidae</taxon>
        <taxon>Myriangiales</taxon>
        <taxon>Elsinoaceae</taxon>
        <taxon>Elsinoe</taxon>
    </lineage>
</organism>
<reference evidence="7" key="1">
    <citation type="submission" date="2021-07" db="EMBL/GenBank/DDBJ databases">
        <title>Elsinoe batatas strain:CRI-CJ2 Genome sequencing and assembly.</title>
        <authorList>
            <person name="Huang L."/>
        </authorList>
    </citation>
    <scope>NUCLEOTIDE SEQUENCE</scope>
    <source>
        <strain evidence="7">CRI-CJ2</strain>
    </source>
</reference>
<sequence>MAERKPKVLLFGSGAIGTIYVYILQQAGCDVSAVCRSNYEAAKANGFHITSAIFGTIHLVCPVYPDLTTACPPGTVYDYLIITTKSFPSPIPIPSPSPAAALVAPAITPSHTTIVLIQNGLLIEEEYAATYPENPLLSCVVYLPSTQTAPGVIDMGELELLEIGTFPAVAPEGWKARAEEFGALIRRGNGTAHVYDDVQVQRWKKLVLNCGWNPVCALSRSRDVAVLQACGEAEGYVRGVMMEVVKVAGRCGYGMMDGGTVEGVLARAKERLGTRGIEPSMLADVRGGRRMEVEAILGGVVRLGREKGVEVPRLEGLYVLMKALDGRVEDGSLYA</sequence>
<accession>A0A8K0KWQ7</accession>
<dbReference type="SUPFAM" id="SSF51735">
    <property type="entry name" value="NAD(P)-binding Rossmann-fold domains"/>
    <property type="match status" value="1"/>
</dbReference>
<dbReference type="InterPro" id="IPR013332">
    <property type="entry name" value="KPR_N"/>
</dbReference>